<keyword evidence="1" id="KW-0472">Membrane</keyword>
<dbReference type="AlphaFoldDB" id="A0B7M0"/>
<proteinExistence type="predicted"/>
<sequence length="120" mass="14453">MISYHIMDWDHMMDWGPMWWGTWGIFPFIWMIGYWLVFLVIAYLVYKDAEARGMNGLLWAVLVVLPWIGMLFLLIYLLKREEIGGSIRNAESILDERYARGELTRDEYLRMKEDLKRGRE</sequence>
<evidence type="ECO:0000259" key="2">
    <source>
        <dbReference type="Pfam" id="PF09851"/>
    </source>
</evidence>
<evidence type="ECO:0000256" key="1">
    <source>
        <dbReference type="SAM" id="Phobius"/>
    </source>
</evidence>
<dbReference type="Pfam" id="PF09851">
    <property type="entry name" value="SHOCT"/>
    <property type="match status" value="1"/>
</dbReference>
<feature type="transmembrane region" description="Helical" evidence="1">
    <location>
        <begin position="57"/>
        <end position="78"/>
    </location>
</feature>
<dbReference type="STRING" id="349307.Mthe_0906"/>
<feature type="domain" description="SHOCT" evidence="2">
    <location>
        <begin position="90"/>
        <end position="115"/>
    </location>
</feature>
<keyword evidence="1" id="KW-1133">Transmembrane helix</keyword>
<dbReference type="HOGENOM" id="CLU_159099_3_2_2"/>
<reference evidence="3 4" key="1">
    <citation type="submission" date="2006-10" db="EMBL/GenBank/DDBJ databases">
        <title>Complete sequence of Methanosaeta thermophila PT.</title>
        <authorList>
            <consortium name="US DOE Joint Genome Institute"/>
            <person name="Copeland A."/>
            <person name="Lucas S."/>
            <person name="Lapidus A."/>
            <person name="Barry K."/>
            <person name="Detter J.C."/>
            <person name="Glavina del Rio T."/>
            <person name="Hammon N."/>
            <person name="Israni S."/>
            <person name="Pitluck S."/>
            <person name="Chain P."/>
            <person name="Malfatti S."/>
            <person name="Shin M."/>
            <person name="Vergez L."/>
            <person name="Schmutz J."/>
            <person name="Larimer F."/>
            <person name="Land M."/>
            <person name="Hauser L."/>
            <person name="Kyrpides N."/>
            <person name="Kim E."/>
            <person name="Smith K.S."/>
            <person name="Ingram-Smith C."/>
            <person name="Richardson P."/>
        </authorList>
    </citation>
    <scope>NUCLEOTIDE SEQUENCE [LARGE SCALE GENOMIC DNA]</scope>
    <source>
        <strain evidence="4">DSM 6194 / JCM 14653 / NBRC 101360 / PT</strain>
    </source>
</reference>
<gene>
    <name evidence="3" type="ordered locus">Mthe_0906</name>
</gene>
<organism evidence="3 4">
    <name type="scientific">Methanothrix thermoacetophila (strain DSM 6194 / JCM 14653 / NBRC 101360 / PT)</name>
    <name type="common">Methanosaeta thermophila</name>
    <dbReference type="NCBI Taxonomy" id="349307"/>
    <lineage>
        <taxon>Archaea</taxon>
        <taxon>Methanobacteriati</taxon>
        <taxon>Methanobacteriota</taxon>
        <taxon>Stenosarchaea group</taxon>
        <taxon>Methanomicrobia</taxon>
        <taxon>Methanotrichales</taxon>
        <taxon>Methanotrichaceae</taxon>
        <taxon>Methanothrix</taxon>
    </lineage>
</organism>
<feature type="transmembrane region" description="Helical" evidence="1">
    <location>
        <begin position="20"/>
        <end position="45"/>
    </location>
</feature>
<evidence type="ECO:0000313" key="4">
    <source>
        <dbReference type="Proteomes" id="UP000000674"/>
    </source>
</evidence>
<dbReference type="KEGG" id="mtp:Mthe_0906"/>
<dbReference type="EMBL" id="CP000477">
    <property type="protein sequence ID" value="ABK14694.1"/>
    <property type="molecule type" value="Genomic_DNA"/>
</dbReference>
<dbReference type="InterPro" id="IPR018649">
    <property type="entry name" value="SHOCT"/>
</dbReference>
<accession>A0B7M0</accession>
<evidence type="ECO:0000313" key="3">
    <source>
        <dbReference type="EMBL" id="ABK14694.1"/>
    </source>
</evidence>
<name>A0B7M0_METTP</name>
<keyword evidence="4" id="KW-1185">Reference proteome</keyword>
<keyword evidence="1" id="KW-0812">Transmembrane</keyword>
<dbReference type="Proteomes" id="UP000000674">
    <property type="component" value="Chromosome"/>
</dbReference>
<protein>
    <recommendedName>
        <fullName evidence="2">SHOCT domain-containing protein</fullName>
    </recommendedName>
</protein>